<dbReference type="InterPro" id="IPR000415">
    <property type="entry name" value="Nitroreductase-like"/>
</dbReference>
<evidence type="ECO:0000256" key="2">
    <source>
        <dbReference type="ARBA" id="ARBA00022630"/>
    </source>
</evidence>
<keyword evidence="5 7" id="KW-0560">Oxidoreductase</keyword>
<evidence type="ECO:0000256" key="7">
    <source>
        <dbReference type="PIRNR" id="PIRNR000232"/>
    </source>
</evidence>
<evidence type="ECO:0000256" key="8">
    <source>
        <dbReference type="PIRSR" id="PIRSR000232-1"/>
    </source>
</evidence>
<dbReference type="PANTHER" id="PTHR43821:SF1">
    <property type="entry name" value="NAD(P)H NITROREDUCTASE YDJA-RELATED"/>
    <property type="match status" value="1"/>
</dbReference>
<sequence>MTSADTSPDWAFVVSELIQARQTVLPKRLVEPGPDAGQTQAILAAAAAAPDHMQLLPWRFVLVPAGQRATLAEVFAHALSERDPQATPEQLAQAREKAFRAPLLMLAVVDAARGDSEVDLNERILSAGCAVQNMLLMATALGFGSALTSGKALKSDTLRACFGLGASEQALCFVSVGTVLSRKPARARPAVADYVNTLGSDTVS</sequence>
<reference evidence="10 11" key="1">
    <citation type="submission" date="2019-09" db="EMBL/GenBank/DDBJ databases">
        <title>Hydrogenophaga aromatica sp. nov., isolated from a para-xylene-degrading enrichment culture.</title>
        <authorList>
            <person name="Tancsics A."/>
            <person name="Banerjee S."/>
        </authorList>
    </citation>
    <scope>NUCLEOTIDE SEQUENCE [LARGE SCALE GENOMIC DNA]</scope>
    <source>
        <strain evidence="10 11">D2P1</strain>
    </source>
</reference>
<feature type="binding site" description="in other chain" evidence="8">
    <location>
        <begin position="147"/>
        <end position="149"/>
    </location>
    <ligand>
        <name>FMN</name>
        <dbReference type="ChEBI" id="CHEBI:58210"/>
        <note>ligand shared between dimeric partners</note>
    </ligand>
</feature>
<evidence type="ECO:0000256" key="6">
    <source>
        <dbReference type="ARBA" id="ARBA00023027"/>
    </source>
</evidence>
<dbReference type="EMBL" id="VYGV01000004">
    <property type="protein sequence ID" value="NWF44368.1"/>
    <property type="molecule type" value="Genomic_DNA"/>
</dbReference>
<comment type="similarity">
    <text evidence="1 7">Belongs to the nitroreductase family.</text>
</comment>
<gene>
    <name evidence="10" type="ORF">F3K02_03745</name>
</gene>
<keyword evidence="2 7" id="KW-0285">Flavoprotein</keyword>
<comment type="caution">
    <text evidence="10">The sequence shown here is derived from an EMBL/GenBank/DDBJ whole genome shotgun (WGS) entry which is preliminary data.</text>
</comment>
<dbReference type="PIRSF" id="PIRSF000232">
    <property type="entry name" value="YdjA"/>
    <property type="match status" value="1"/>
</dbReference>
<dbReference type="InterPro" id="IPR026021">
    <property type="entry name" value="YdjA-like"/>
</dbReference>
<keyword evidence="11" id="KW-1185">Reference proteome</keyword>
<keyword evidence="4 7" id="KW-0521">NADP</keyword>
<dbReference type="InterPro" id="IPR029479">
    <property type="entry name" value="Nitroreductase"/>
</dbReference>
<proteinExistence type="inferred from homology"/>
<dbReference type="Proteomes" id="UP000545507">
    <property type="component" value="Unassembled WGS sequence"/>
</dbReference>
<protein>
    <recommendedName>
        <fullName evidence="7">Putative NAD(P)H nitroreductase</fullName>
        <ecNumber evidence="7">1.-.-.-</ecNumber>
    </recommendedName>
</protein>
<keyword evidence="3 7" id="KW-0288">FMN</keyword>
<evidence type="ECO:0000256" key="4">
    <source>
        <dbReference type="ARBA" id="ARBA00022857"/>
    </source>
</evidence>
<dbReference type="RefSeq" id="WP_177133479.1">
    <property type="nucleotide sequence ID" value="NZ_VYGV01000004.1"/>
</dbReference>
<dbReference type="EC" id="1.-.-.-" evidence="7"/>
<feature type="domain" description="Nitroreductase" evidence="9">
    <location>
        <begin position="32"/>
        <end position="177"/>
    </location>
</feature>
<evidence type="ECO:0000259" key="9">
    <source>
        <dbReference type="Pfam" id="PF00881"/>
    </source>
</evidence>
<feature type="binding site" description="in other chain" evidence="8">
    <location>
        <begin position="21"/>
        <end position="23"/>
    </location>
    <ligand>
        <name>FMN</name>
        <dbReference type="ChEBI" id="CHEBI:58210"/>
        <note>ligand shared between dimeric partners</note>
    </ligand>
</feature>
<dbReference type="Pfam" id="PF00881">
    <property type="entry name" value="Nitroreductase"/>
    <property type="match status" value="1"/>
</dbReference>
<dbReference type="GO" id="GO:0016491">
    <property type="term" value="F:oxidoreductase activity"/>
    <property type="evidence" value="ECO:0007669"/>
    <property type="project" value="UniProtKB-UniRule"/>
</dbReference>
<dbReference type="InterPro" id="IPR052530">
    <property type="entry name" value="NAD(P)H_nitroreductase"/>
</dbReference>
<evidence type="ECO:0000256" key="1">
    <source>
        <dbReference type="ARBA" id="ARBA00007118"/>
    </source>
</evidence>
<evidence type="ECO:0000313" key="10">
    <source>
        <dbReference type="EMBL" id="NWF44368.1"/>
    </source>
</evidence>
<evidence type="ECO:0000256" key="5">
    <source>
        <dbReference type="ARBA" id="ARBA00023002"/>
    </source>
</evidence>
<organism evidence="10 11">
    <name type="scientific">Hydrogenophaga aromaticivorans</name>
    <dbReference type="NCBI Taxonomy" id="2610898"/>
    <lineage>
        <taxon>Bacteria</taxon>
        <taxon>Pseudomonadati</taxon>
        <taxon>Pseudomonadota</taxon>
        <taxon>Betaproteobacteria</taxon>
        <taxon>Burkholderiales</taxon>
        <taxon>Comamonadaceae</taxon>
        <taxon>Hydrogenophaga</taxon>
    </lineage>
</organism>
<dbReference type="SUPFAM" id="SSF55469">
    <property type="entry name" value="FMN-dependent nitroreductase-like"/>
    <property type="match status" value="1"/>
</dbReference>
<keyword evidence="6 7" id="KW-0520">NAD</keyword>
<evidence type="ECO:0000313" key="11">
    <source>
        <dbReference type="Proteomes" id="UP000545507"/>
    </source>
</evidence>
<comment type="cofactor">
    <cofactor evidence="8">
        <name>FMN</name>
        <dbReference type="ChEBI" id="CHEBI:58210"/>
    </cofactor>
    <text evidence="8">Binds 1 FMN per subunit.</text>
</comment>
<dbReference type="AlphaFoldDB" id="A0A7Y8KWU5"/>
<accession>A0A7Y8KWU5</accession>
<dbReference type="CDD" id="cd02135">
    <property type="entry name" value="YdjA-like"/>
    <property type="match status" value="1"/>
</dbReference>
<dbReference type="Gene3D" id="3.40.109.10">
    <property type="entry name" value="NADH Oxidase"/>
    <property type="match status" value="1"/>
</dbReference>
<dbReference type="PANTHER" id="PTHR43821">
    <property type="entry name" value="NAD(P)H NITROREDUCTASE YDJA-RELATED"/>
    <property type="match status" value="1"/>
</dbReference>
<feature type="binding site" evidence="8">
    <location>
        <position position="52"/>
    </location>
    <ligand>
        <name>FMN</name>
        <dbReference type="ChEBI" id="CHEBI:58210"/>
        <note>ligand shared between dimeric partners</note>
    </ligand>
</feature>
<evidence type="ECO:0000256" key="3">
    <source>
        <dbReference type="ARBA" id="ARBA00022643"/>
    </source>
</evidence>
<name>A0A7Y8KWU5_9BURK</name>